<gene>
    <name evidence="1" type="ORF">DSO57_1024188</name>
</gene>
<name>A0ACC2RTT9_9FUNG</name>
<evidence type="ECO:0000313" key="2">
    <source>
        <dbReference type="Proteomes" id="UP001165960"/>
    </source>
</evidence>
<comment type="caution">
    <text evidence="1">The sequence shown here is derived from an EMBL/GenBank/DDBJ whole genome shotgun (WGS) entry which is preliminary data.</text>
</comment>
<protein>
    <submittedName>
        <fullName evidence="1">Uncharacterized protein</fullName>
    </submittedName>
</protein>
<reference evidence="1" key="1">
    <citation type="submission" date="2022-04" db="EMBL/GenBank/DDBJ databases">
        <title>Genome of the entomopathogenic fungus Entomophthora muscae.</title>
        <authorList>
            <person name="Elya C."/>
            <person name="Lovett B.R."/>
            <person name="Lee E."/>
            <person name="Macias A.M."/>
            <person name="Hajek A.E."/>
            <person name="De Bivort B.L."/>
            <person name="Kasson M.T."/>
            <person name="De Fine Licht H.H."/>
            <person name="Stajich J.E."/>
        </authorList>
    </citation>
    <scope>NUCLEOTIDE SEQUENCE</scope>
    <source>
        <strain evidence="1">Berkeley</strain>
    </source>
</reference>
<proteinExistence type="predicted"/>
<sequence length="491" mass="55923">MSWDISFYTGLKKPGFFSLRALFSMLVACTALGGTRYVMYLLSWNSKKNKKLAERRRIIEQANKEESSDKQFLFDRQCIFNSMEVEGVFINPFPEWRGVPFWKLCLRQVILIFYPSGSYKSSELDRDLPVVKPNLKLLFDAELSSDSYSRNSGPAGSRGLEPWEKEKVVLRKGVELFDECANLNIEQRITFTWLGHSTCFIQFGGVNILTDPMFSDKPIAILGPKRLRNIPCQLTDLKVDIVLVTHNHPDALDEYSVKILANSVTWYVPLGMKAWFLKRGVFNVTELDWWGEVIYPPNPSLKISFTPSQHWSGRTLLDIDRTLWGSFVVSIEGGPSMFHCGDTGYCQVFKEIGRRYGPFRLATLPIGSYQPRSLTQSFHVSPDEALAIHKDLRSQLSFGIHWGTFIVSDEHYLDPQRRLTEMRGDQNFLTSRLGETRCMPLAYSATPSFDIVTDTVKHDMSPSLSSSAILLSEAQSELEEESGSEGYYTIN</sequence>
<evidence type="ECO:0000313" key="1">
    <source>
        <dbReference type="EMBL" id="KAJ9053442.1"/>
    </source>
</evidence>
<dbReference type="Proteomes" id="UP001165960">
    <property type="component" value="Unassembled WGS sequence"/>
</dbReference>
<organism evidence="1 2">
    <name type="scientific">Entomophthora muscae</name>
    <dbReference type="NCBI Taxonomy" id="34485"/>
    <lineage>
        <taxon>Eukaryota</taxon>
        <taxon>Fungi</taxon>
        <taxon>Fungi incertae sedis</taxon>
        <taxon>Zoopagomycota</taxon>
        <taxon>Entomophthoromycotina</taxon>
        <taxon>Entomophthoromycetes</taxon>
        <taxon>Entomophthorales</taxon>
        <taxon>Entomophthoraceae</taxon>
        <taxon>Entomophthora</taxon>
    </lineage>
</organism>
<accession>A0ACC2RTT9</accession>
<dbReference type="EMBL" id="QTSX02006519">
    <property type="protein sequence ID" value="KAJ9053442.1"/>
    <property type="molecule type" value="Genomic_DNA"/>
</dbReference>
<keyword evidence="2" id="KW-1185">Reference proteome</keyword>